<dbReference type="InterPro" id="IPR052895">
    <property type="entry name" value="HetReg/Transcr_Mod"/>
</dbReference>
<dbReference type="PANTHER" id="PTHR24148">
    <property type="entry name" value="ANKYRIN REPEAT DOMAIN-CONTAINING PROTEIN 39 HOMOLOG-RELATED"/>
    <property type="match status" value="1"/>
</dbReference>
<organism evidence="3 4">
    <name type="scientific">Fusarium albosuccineum</name>
    <dbReference type="NCBI Taxonomy" id="1237068"/>
    <lineage>
        <taxon>Eukaryota</taxon>
        <taxon>Fungi</taxon>
        <taxon>Dikarya</taxon>
        <taxon>Ascomycota</taxon>
        <taxon>Pezizomycotina</taxon>
        <taxon>Sordariomycetes</taxon>
        <taxon>Hypocreomycetidae</taxon>
        <taxon>Hypocreales</taxon>
        <taxon>Nectriaceae</taxon>
        <taxon>Fusarium</taxon>
        <taxon>Fusarium decemcellulare species complex</taxon>
    </lineage>
</organism>
<name>A0A8H4LN13_9HYPO</name>
<keyword evidence="4" id="KW-1185">Reference proteome</keyword>
<dbReference type="OrthoDB" id="3542217at2759"/>
<dbReference type="AlphaFoldDB" id="A0A8H4LN13"/>
<feature type="domain" description="Heterokaryon incompatibility" evidence="2">
    <location>
        <begin position="72"/>
        <end position="260"/>
    </location>
</feature>
<evidence type="ECO:0000313" key="4">
    <source>
        <dbReference type="Proteomes" id="UP000554235"/>
    </source>
</evidence>
<dbReference type="PANTHER" id="PTHR24148:SF64">
    <property type="entry name" value="HETEROKARYON INCOMPATIBILITY DOMAIN-CONTAINING PROTEIN"/>
    <property type="match status" value="1"/>
</dbReference>
<comment type="caution">
    <text evidence="3">The sequence shown here is derived from an EMBL/GenBank/DDBJ whole genome shotgun (WGS) entry which is preliminary data.</text>
</comment>
<feature type="region of interest" description="Disordered" evidence="1">
    <location>
        <begin position="1"/>
        <end position="26"/>
    </location>
</feature>
<dbReference type="InterPro" id="IPR010730">
    <property type="entry name" value="HET"/>
</dbReference>
<evidence type="ECO:0000256" key="1">
    <source>
        <dbReference type="SAM" id="MobiDB-lite"/>
    </source>
</evidence>
<dbReference type="Proteomes" id="UP000554235">
    <property type="component" value="Unassembled WGS sequence"/>
</dbReference>
<proteinExistence type="predicted"/>
<evidence type="ECO:0000313" key="3">
    <source>
        <dbReference type="EMBL" id="KAF4471546.1"/>
    </source>
</evidence>
<feature type="compositionally biased region" description="Polar residues" evidence="1">
    <location>
        <begin position="1"/>
        <end position="12"/>
    </location>
</feature>
<gene>
    <name evidence="3" type="ORF">FALBO_1530</name>
</gene>
<sequence>MPKNLSPPNSLGSRAMDLDRQTSEVTTNHDAKVVPVDQEFLACRSCSREFRFKIDKTTLTIFAGPPSTAREYCAVSYVWGKADPLNIRCQKCGRITTFPMSSIEKFEKLLRFGAENLSLWIDALSIDQSDDADIARQVAVMGDIYKNAAYVGVLLPTEDGPLFSALMNATNAAVVISDERYEYLRQNTELGGLRRDMEYTVLDLLDGRPLRPDYEPVWELTHFPEMKCSELVQIFWDGVWDFWKALADSTYWRRAWTFQEWALALDLVIRCESRGGETVRGPKTSIIQTAVLIARYKMHHNQAAEIDVGGPRGAILPRVDIVRTLFPMEDYYLADHEVDEKLLAFLTKAPHFGLSLTSKIPDATLYGLRETLEPRSPESKFLARLSFMLSALGVVKKQARFEADLVCCWASMCNIEYDYSKHDSFVVALDKVLVALRGKGIRIYNFVANTEGASGQVDRAFHDYATAHRRSNSDNLARIPGLPVFTGAMDTCRHLESVVTSTSTTACLAGRGTLLRRVVGGGPVSHLVSRLSDWDAVKQAFLPRVTGIVLEAGNLVGDLPHISFKKALDKLALEHDLSRYVFVPVNIPKPDEHGNVGNLMHGFFWATFEAKFLVPDLFVALEELNRTLVLATTSGGVARIVAYLVATDLQAGSHLLTVDDGMTIRFTMRVRERADQAFVNPRIGTRDFVARIKIEEDSIIAY</sequence>
<protein>
    <submittedName>
        <fullName evidence="3">Heterokaryon incompatibility</fullName>
    </submittedName>
</protein>
<dbReference type="Pfam" id="PF06985">
    <property type="entry name" value="HET"/>
    <property type="match status" value="1"/>
</dbReference>
<dbReference type="EMBL" id="JAADYS010000191">
    <property type="protein sequence ID" value="KAF4471546.1"/>
    <property type="molecule type" value="Genomic_DNA"/>
</dbReference>
<accession>A0A8H4LN13</accession>
<evidence type="ECO:0000259" key="2">
    <source>
        <dbReference type="Pfam" id="PF06985"/>
    </source>
</evidence>
<feature type="compositionally biased region" description="Basic and acidic residues" evidence="1">
    <location>
        <begin position="16"/>
        <end position="26"/>
    </location>
</feature>
<reference evidence="3 4" key="1">
    <citation type="submission" date="2020-01" db="EMBL/GenBank/DDBJ databases">
        <title>Identification and distribution of gene clusters putatively required for synthesis of sphingolipid metabolism inhibitors in phylogenetically diverse species of the filamentous fungus Fusarium.</title>
        <authorList>
            <person name="Kim H.-S."/>
            <person name="Busman M."/>
            <person name="Brown D.W."/>
            <person name="Divon H."/>
            <person name="Uhlig S."/>
            <person name="Proctor R.H."/>
        </authorList>
    </citation>
    <scope>NUCLEOTIDE SEQUENCE [LARGE SCALE GENOMIC DNA]</scope>
    <source>
        <strain evidence="3 4">NRRL 20459</strain>
    </source>
</reference>